<dbReference type="SUPFAM" id="SSF55008">
    <property type="entry name" value="HMA, heavy metal-associated domain"/>
    <property type="match status" value="2"/>
</dbReference>
<dbReference type="Gene3D" id="3.30.70.100">
    <property type="match status" value="2"/>
</dbReference>
<comment type="subcellular location">
    <subcellularLocation>
        <location evidence="1">Membrane</location>
        <topology evidence="1">Multi-pass membrane protein</topology>
    </subcellularLocation>
</comment>
<dbReference type="SFLD" id="SFLDG00002">
    <property type="entry name" value="C1.7:_P-type_atpase_like"/>
    <property type="match status" value="1"/>
</dbReference>
<evidence type="ECO:0000313" key="13">
    <source>
        <dbReference type="Proteomes" id="UP001338125"/>
    </source>
</evidence>
<dbReference type="Proteomes" id="UP001338125">
    <property type="component" value="Unassembled WGS sequence"/>
</dbReference>
<keyword evidence="7" id="KW-1278">Translocase</keyword>
<gene>
    <name evidence="12" type="ORF">PT974_03505</name>
</gene>
<dbReference type="SFLD" id="SFLDF00027">
    <property type="entry name" value="p-type_atpase"/>
    <property type="match status" value="1"/>
</dbReference>
<dbReference type="InterPro" id="IPR018303">
    <property type="entry name" value="ATPase_P-typ_P_site"/>
</dbReference>
<feature type="transmembrane region" description="Helical" evidence="10">
    <location>
        <begin position="410"/>
        <end position="431"/>
    </location>
</feature>
<evidence type="ECO:0000256" key="7">
    <source>
        <dbReference type="ARBA" id="ARBA00022967"/>
    </source>
</evidence>
<evidence type="ECO:0000259" key="11">
    <source>
        <dbReference type="PROSITE" id="PS50846"/>
    </source>
</evidence>
<feature type="transmembrane region" description="Helical" evidence="10">
    <location>
        <begin position="366"/>
        <end position="390"/>
    </location>
</feature>
<dbReference type="CDD" id="cd02094">
    <property type="entry name" value="P-type_ATPase_Cu-like"/>
    <property type="match status" value="1"/>
</dbReference>
<dbReference type="InterPro" id="IPR001757">
    <property type="entry name" value="P_typ_ATPase"/>
</dbReference>
<feature type="transmembrane region" description="Helical" evidence="10">
    <location>
        <begin position="656"/>
        <end position="675"/>
    </location>
</feature>
<organism evidence="12 13">
    <name type="scientific">Cladobotryum mycophilum</name>
    <dbReference type="NCBI Taxonomy" id="491253"/>
    <lineage>
        <taxon>Eukaryota</taxon>
        <taxon>Fungi</taxon>
        <taxon>Dikarya</taxon>
        <taxon>Ascomycota</taxon>
        <taxon>Pezizomycotina</taxon>
        <taxon>Sordariomycetes</taxon>
        <taxon>Hypocreomycetidae</taxon>
        <taxon>Hypocreales</taxon>
        <taxon>Hypocreaceae</taxon>
        <taxon>Cladobotryum</taxon>
    </lineage>
</organism>
<dbReference type="InterPro" id="IPR059000">
    <property type="entry name" value="ATPase_P-type_domA"/>
</dbReference>
<proteinExistence type="inferred from homology"/>
<dbReference type="Gene3D" id="2.70.150.10">
    <property type="entry name" value="Calcium-transporting ATPase, cytoplasmic transduction domain A"/>
    <property type="match status" value="1"/>
</dbReference>
<evidence type="ECO:0000256" key="10">
    <source>
        <dbReference type="RuleBase" id="RU362081"/>
    </source>
</evidence>
<dbReference type="Pfam" id="PF00403">
    <property type="entry name" value="HMA"/>
    <property type="match status" value="2"/>
</dbReference>
<dbReference type="InterPro" id="IPR008250">
    <property type="entry name" value="ATPase_P-typ_transduc_dom_A_sf"/>
</dbReference>
<dbReference type="SUPFAM" id="SSF81665">
    <property type="entry name" value="Calcium ATPase, transmembrane domain M"/>
    <property type="match status" value="1"/>
</dbReference>
<dbReference type="NCBIfam" id="TIGR01525">
    <property type="entry name" value="ATPase-IB_hvy"/>
    <property type="match status" value="1"/>
</dbReference>
<dbReference type="Pfam" id="PF00702">
    <property type="entry name" value="Hydrolase"/>
    <property type="match status" value="1"/>
</dbReference>
<protein>
    <submittedName>
        <fullName evidence="12">Copper-exporting P-type ATPase</fullName>
    </submittedName>
</protein>
<dbReference type="InterPro" id="IPR044492">
    <property type="entry name" value="P_typ_ATPase_HD_dom"/>
</dbReference>
<feature type="transmembrane region" description="Helical" evidence="10">
    <location>
        <begin position="496"/>
        <end position="514"/>
    </location>
</feature>
<sequence length="1109" mass="119490">MSLINTFTTSYVLENLHCPTCVSLIKSVLQETFGDKILWVSPNVVTSIVTVEHKDSSLDLIRSIGKALEDVGFEIGGFETTVSIPLQHHNMQADAGEGSWTMPHSDSASNRWSSLWLQGRPPAPPDTARATHLENCKVCQLSACHTPTGPDAQTTKPSFSSTALSKAPTLEAEGLTGVVTDDASTQPSWRVTMSVGGMTCISCVNAINDEIQKLPWVFKVTVNLVGNSATIDYVGSERSKDLVEAIEDLGYDASVNDVVNLNEERGSVDDRQVEIQIDGIFCPRCPERITRTLRSFSSNGVQIIQEPTVDHPFLKLRYIPDAPRFTIRHVLRGIEATDPSLQPKIYHPPTLEERSRAIRAKHNRQLLYREILTIIMAIPTFVLGIVYMSLVPDSDATKHYLMKPWASGLSRLEVILCILATPVYFFAADVFHVRAIKELKTLWRPSSRTPVLQRFYKFGSMNMLMSLGTTIAYVSSVAQMIAAAASGDADIPEDRFYFDSVVFLTLFLLAGRLIEAYSKSKTGNAVEALAKLRPNTALLIEENEFKGQNTIKVDMDQLESGDLIRIPHGTSPPVDGVVVSGETNVDESSLTGESRLIKKSQGDEMFAGTINKGSAVTVRVTGTSGKSMLDQIVEVVREGQTKRAPMEQIADLMTSYFVPVITLIAIITWIVWMALAFTHRVSDDELNTSGGAAAFAFQFAIAVFVVACPCGLGLAAPTAIFVGGGIAAKHGILAKGGGEAFEKASKVGCVVFDKTGTLTVGGEPQITDSIIFPDGEIEDVDRKTLLAGLKATEENSSHPIAKAIVDFCGTSAASAEIDHIEELPGKGMKAAYVHQELDIAVGNEKLMQDLSASLSRKVQDLLEAWKREAKSIALIAMKPRNAATWTITAALSISDPIRDETIPVIKALQKRGMQVWMLSGDNVTTAQAVAQRVGIPTENVLAEVLPSEKAAKISYLQATIHASTGQGRGKANGRAMVAMVGDGINDSPALTTADVGIAIGSGSDVAISSADFVLATSNLHSVLTLLDLSRAVFRRIKINFGWAAVYNVLAVPIAAGCLYAIKTSGGSHVKLDPVWASLAMALSSISVVLSSLSLRTKIPGLGFRYKQSG</sequence>
<dbReference type="InterPro" id="IPR023214">
    <property type="entry name" value="HAD_sf"/>
</dbReference>
<dbReference type="PANTHER" id="PTHR43520">
    <property type="entry name" value="ATP7, ISOFORM B"/>
    <property type="match status" value="1"/>
</dbReference>
<evidence type="ECO:0000256" key="9">
    <source>
        <dbReference type="ARBA" id="ARBA00023136"/>
    </source>
</evidence>
<feature type="transmembrane region" description="Helical" evidence="10">
    <location>
        <begin position="1040"/>
        <end position="1061"/>
    </location>
</feature>
<feature type="domain" description="HMA" evidence="11">
    <location>
        <begin position="7"/>
        <end position="76"/>
    </location>
</feature>
<name>A0ABR0SSH3_9HYPO</name>
<keyword evidence="5 10" id="KW-0547">Nucleotide-binding</keyword>
<dbReference type="Gene3D" id="3.40.50.1000">
    <property type="entry name" value="HAD superfamily/HAD-like"/>
    <property type="match status" value="1"/>
</dbReference>
<dbReference type="PRINTS" id="PR00120">
    <property type="entry name" value="HATPASE"/>
</dbReference>
<dbReference type="EMBL" id="JAVFKD010000004">
    <property type="protein sequence ID" value="KAK5995111.1"/>
    <property type="molecule type" value="Genomic_DNA"/>
</dbReference>
<keyword evidence="9 10" id="KW-0472">Membrane</keyword>
<dbReference type="SFLD" id="SFLDS00003">
    <property type="entry name" value="Haloacid_Dehalogenase"/>
    <property type="match status" value="1"/>
</dbReference>
<dbReference type="InterPro" id="IPR023299">
    <property type="entry name" value="ATPase_P-typ_cyto_dom_N"/>
</dbReference>
<dbReference type="InterPro" id="IPR036412">
    <property type="entry name" value="HAD-like_sf"/>
</dbReference>
<evidence type="ECO:0000256" key="3">
    <source>
        <dbReference type="ARBA" id="ARBA00022692"/>
    </source>
</evidence>
<dbReference type="PRINTS" id="PR00119">
    <property type="entry name" value="CATATPASE"/>
</dbReference>
<feature type="domain" description="HMA" evidence="11">
    <location>
        <begin position="189"/>
        <end position="254"/>
    </location>
</feature>
<evidence type="ECO:0000256" key="1">
    <source>
        <dbReference type="ARBA" id="ARBA00004141"/>
    </source>
</evidence>
<dbReference type="SUPFAM" id="SSF56784">
    <property type="entry name" value="HAD-like"/>
    <property type="match status" value="1"/>
</dbReference>
<dbReference type="PROSITE" id="PS00154">
    <property type="entry name" value="ATPASE_E1_E2"/>
    <property type="match status" value="1"/>
</dbReference>
<evidence type="ECO:0000256" key="6">
    <source>
        <dbReference type="ARBA" id="ARBA00022840"/>
    </source>
</evidence>
<reference evidence="12 13" key="1">
    <citation type="submission" date="2024-01" db="EMBL/GenBank/DDBJ databases">
        <title>Complete genome of Cladobotryum mycophilum ATHUM6906.</title>
        <authorList>
            <person name="Christinaki A.C."/>
            <person name="Myridakis A.I."/>
            <person name="Kouvelis V.N."/>
        </authorList>
    </citation>
    <scope>NUCLEOTIDE SEQUENCE [LARGE SCALE GENOMIC DNA]</scope>
    <source>
        <strain evidence="12 13">ATHUM6906</strain>
    </source>
</reference>
<comment type="similarity">
    <text evidence="2 10">Belongs to the cation transport ATPase (P-type) (TC 3.A.3) family. Type IB subfamily.</text>
</comment>
<dbReference type="PROSITE" id="PS50846">
    <property type="entry name" value="HMA_2"/>
    <property type="match status" value="2"/>
</dbReference>
<keyword evidence="6 10" id="KW-0067">ATP-binding</keyword>
<accession>A0ABR0SSH3</accession>
<evidence type="ECO:0000256" key="5">
    <source>
        <dbReference type="ARBA" id="ARBA00022741"/>
    </source>
</evidence>
<evidence type="ECO:0000313" key="12">
    <source>
        <dbReference type="EMBL" id="KAK5995111.1"/>
    </source>
</evidence>
<feature type="transmembrane region" description="Helical" evidence="10">
    <location>
        <begin position="695"/>
        <end position="722"/>
    </location>
</feature>
<dbReference type="PROSITE" id="PS01047">
    <property type="entry name" value="HMA_1"/>
    <property type="match status" value="1"/>
</dbReference>
<feature type="transmembrane region" description="Helical" evidence="10">
    <location>
        <begin position="1073"/>
        <end position="1094"/>
    </location>
</feature>
<evidence type="ECO:0000256" key="4">
    <source>
        <dbReference type="ARBA" id="ARBA00022723"/>
    </source>
</evidence>
<dbReference type="InterPro" id="IPR023298">
    <property type="entry name" value="ATPase_P-typ_TM_dom_sf"/>
</dbReference>
<keyword evidence="4 10" id="KW-0479">Metal-binding</keyword>
<dbReference type="CDD" id="cd00371">
    <property type="entry name" value="HMA"/>
    <property type="match status" value="1"/>
</dbReference>
<dbReference type="PANTHER" id="PTHR43520:SF32">
    <property type="entry name" value="COPPER RESISTANCE P-TYPE ATPASE (EUROFUNG)"/>
    <property type="match status" value="1"/>
</dbReference>
<dbReference type="SUPFAM" id="SSF81653">
    <property type="entry name" value="Calcium ATPase, transduction domain A"/>
    <property type="match status" value="1"/>
</dbReference>
<dbReference type="InterPro" id="IPR027256">
    <property type="entry name" value="P-typ_ATPase_IB"/>
</dbReference>
<dbReference type="Gene3D" id="3.40.1110.10">
    <property type="entry name" value="Calcium-transporting ATPase, cytoplasmic domain N"/>
    <property type="match status" value="1"/>
</dbReference>
<keyword evidence="8 10" id="KW-1133">Transmembrane helix</keyword>
<evidence type="ECO:0000256" key="2">
    <source>
        <dbReference type="ARBA" id="ARBA00006024"/>
    </source>
</evidence>
<comment type="caution">
    <text evidence="12">The sequence shown here is derived from an EMBL/GenBank/DDBJ whole genome shotgun (WGS) entry which is preliminary data.</text>
</comment>
<dbReference type="InterPro" id="IPR036163">
    <property type="entry name" value="HMA_dom_sf"/>
</dbReference>
<dbReference type="Pfam" id="PF00122">
    <property type="entry name" value="E1-E2_ATPase"/>
    <property type="match status" value="1"/>
</dbReference>
<dbReference type="InterPro" id="IPR017969">
    <property type="entry name" value="Heavy-metal-associated_CS"/>
</dbReference>
<keyword evidence="3 10" id="KW-0812">Transmembrane</keyword>
<dbReference type="NCBIfam" id="TIGR01494">
    <property type="entry name" value="ATPase_P-type"/>
    <property type="match status" value="2"/>
</dbReference>
<keyword evidence="13" id="KW-1185">Reference proteome</keyword>
<evidence type="ECO:0000256" key="8">
    <source>
        <dbReference type="ARBA" id="ARBA00022989"/>
    </source>
</evidence>
<feature type="transmembrane region" description="Helical" evidence="10">
    <location>
        <begin position="463"/>
        <end position="484"/>
    </location>
</feature>
<dbReference type="InterPro" id="IPR006121">
    <property type="entry name" value="HMA_dom"/>
</dbReference>